<dbReference type="STRING" id="1046627.BZARG_409"/>
<evidence type="ECO:0000313" key="3">
    <source>
        <dbReference type="Proteomes" id="UP000003730"/>
    </source>
</evidence>
<accession>G2EH22</accession>
<dbReference type="InterPro" id="IPR048954">
    <property type="entry name" value="PorZ_N"/>
</dbReference>
<dbReference type="EMBL" id="AFXZ01000067">
    <property type="protein sequence ID" value="EGV42285.1"/>
    <property type="molecule type" value="Genomic_DNA"/>
</dbReference>
<evidence type="ECO:0000259" key="1">
    <source>
        <dbReference type="Pfam" id="PF21544"/>
    </source>
</evidence>
<dbReference type="RefSeq" id="WP_008639772.1">
    <property type="nucleotide sequence ID" value="NZ_AFXZ01000067.1"/>
</dbReference>
<dbReference type="SUPFAM" id="SSF63829">
    <property type="entry name" value="Calcium-dependent phosphotriesterase"/>
    <property type="match status" value="1"/>
</dbReference>
<reference evidence="2 3" key="1">
    <citation type="journal article" date="2008" name="Int. J. Syst. Evol. Microbiol.">
        <title>Bizionia argentinensis sp. nov., isolated from surface marine water in Antarctica.</title>
        <authorList>
            <person name="Bercovich A."/>
            <person name="Vazquez S.C."/>
            <person name="Yankilevich P."/>
            <person name="Coria S.H."/>
            <person name="Foti M."/>
            <person name="Hernandez E."/>
            <person name="Vidal A."/>
            <person name="Ruberto L."/>
            <person name="Melo C."/>
            <person name="Marenssi S."/>
            <person name="Criscuolo M."/>
            <person name="Memoli M."/>
            <person name="Arguelles M."/>
            <person name="Mac Cormack W.P."/>
        </authorList>
    </citation>
    <scope>NUCLEOTIDE SEQUENCE [LARGE SCALE GENOMIC DNA]</scope>
    <source>
        <strain evidence="2 3">JUB59</strain>
    </source>
</reference>
<dbReference type="Gene3D" id="2.60.40.4070">
    <property type="match status" value="1"/>
</dbReference>
<dbReference type="InterPro" id="IPR015943">
    <property type="entry name" value="WD40/YVTN_repeat-like_dom_sf"/>
</dbReference>
<sequence>MKKIQNKLFLTLALLLVFNIVLSQDYSSNWKGHFSFLNIQSVSRGETKIFAASDNAVFSYDILTKEIKEITTVNGLAGELISTIYYSETYELLLIGYVNGLLEIVFEDDDEILSIVDIKNKPSIPPNIKRINHFNLIGDLVYISTDYGISVYDIRNLEFGDTFFIGDDGAQVKVKQTTVYNGYIYAACDFNNTGIRKALLSSSNLINYQEWDKILNGNFKFIQNVSNKLYTIRSNGVLYDINTDDTSSNLFTYSVLPTEMVTINNKLLVTTRNNVFVYDDALNELSVINQVSDFSTIFSCATIFENDQVYIGTKNINNQGKPGFGILETSLSDSSNFNEIHPDGPLMNRVFSVEIKNNYLWCTFGGYSVFYEWVGDFAYSGLSHFVNEQWVNKPYDSIAAVVDNPRFLSHMSINPFNPSQVYVGSYYSGLINVQNGEIIDIYNKDNSTIMPFVNDFHLTLASRFDSQGALWVTNGRVNNPLNRFKDGQWTSYDLTGIISAPLNNLGFADIVFDGSGNVFFGSYGAGIIGLNIIGNGTFKNIADESQNMPSTYVSALAIDKNSQVWIGTNKGLRVLYNAASFFTESNLEVQSIIILDEGVPKELLYQQFISDIEVDGANNKWISAIGSGVFYLSADGQKTIHHFTKDNSPLPNNDVVDIAINEINGDVYFATREGMVSFGSGSSETKQSLANAYVYPNPVRPSFNITEEKVKIKDISENVNIKITDIEGNLVAEGQSRTNNRYKGYNLEIDGGVAYWNGTNLSNNVVRTGVYLIMLSDLDTFETKVLKVMIVR</sequence>
<keyword evidence="3" id="KW-1185">Reference proteome</keyword>
<organism evidence="2 3">
    <name type="scientific">Bizionia argentinensis JUB59</name>
    <dbReference type="NCBI Taxonomy" id="1046627"/>
    <lineage>
        <taxon>Bacteria</taxon>
        <taxon>Pseudomonadati</taxon>
        <taxon>Bacteroidota</taxon>
        <taxon>Flavobacteriia</taxon>
        <taxon>Flavobacteriales</taxon>
        <taxon>Flavobacteriaceae</taxon>
        <taxon>Bizionia</taxon>
    </lineage>
</organism>
<evidence type="ECO:0000313" key="2">
    <source>
        <dbReference type="EMBL" id="EGV42285.1"/>
    </source>
</evidence>
<dbReference type="Gene3D" id="2.130.10.10">
    <property type="entry name" value="YVTN repeat-like/Quinoprotein amine dehydrogenase"/>
    <property type="match status" value="1"/>
</dbReference>
<dbReference type="eggNOG" id="COG3292">
    <property type="taxonomic scope" value="Bacteria"/>
</dbReference>
<proteinExistence type="predicted"/>
<name>G2EH22_9FLAO</name>
<dbReference type="Proteomes" id="UP000003730">
    <property type="component" value="Unassembled WGS sequence"/>
</dbReference>
<comment type="caution">
    <text evidence="2">The sequence shown here is derived from an EMBL/GenBank/DDBJ whole genome shotgun (WGS) entry which is preliminary data.</text>
</comment>
<dbReference type="Pfam" id="PF07494">
    <property type="entry name" value="Reg_prop"/>
    <property type="match status" value="1"/>
</dbReference>
<dbReference type="SUPFAM" id="SSF69322">
    <property type="entry name" value="Tricorn protease domain 2"/>
    <property type="match status" value="1"/>
</dbReference>
<dbReference type="OrthoDB" id="9807410at2"/>
<feature type="domain" description="PorZ N-terminal beta-propeller" evidence="1">
    <location>
        <begin position="49"/>
        <end position="211"/>
    </location>
</feature>
<protein>
    <submittedName>
        <fullName evidence="2">ABC transporter substrate-binding protein</fullName>
    </submittedName>
</protein>
<dbReference type="PATRIC" id="fig|1046627.3.peg.2800"/>
<gene>
    <name evidence="2" type="ORF">BZARG_409</name>
</gene>
<dbReference type="AlphaFoldDB" id="G2EH22"/>
<dbReference type="Pfam" id="PF21544">
    <property type="entry name" value="PorZ_N_b_propeller"/>
    <property type="match status" value="1"/>
</dbReference>
<dbReference type="InterPro" id="IPR011110">
    <property type="entry name" value="Reg_prop"/>
</dbReference>